<feature type="signal peptide" evidence="1">
    <location>
        <begin position="1"/>
        <end position="24"/>
    </location>
</feature>
<dbReference type="SUPFAM" id="SSF49464">
    <property type="entry name" value="Carboxypeptidase regulatory domain-like"/>
    <property type="match status" value="1"/>
</dbReference>
<gene>
    <name evidence="2" type="ORF">BXY75_2009</name>
</gene>
<feature type="chain" id="PRO_5018157437" description="SdrD B-like protein" evidence="1">
    <location>
        <begin position="25"/>
        <end position="593"/>
    </location>
</feature>
<dbReference type="InterPro" id="IPR008969">
    <property type="entry name" value="CarboxyPept-like_regulatory"/>
</dbReference>
<dbReference type="Proteomes" id="UP000271339">
    <property type="component" value="Unassembled WGS sequence"/>
</dbReference>
<comment type="caution">
    <text evidence="2">The sequence shown here is derived from an EMBL/GenBank/DDBJ whole genome shotgun (WGS) entry which is preliminary data.</text>
</comment>
<reference evidence="2 3" key="1">
    <citation type="submission" date="2018-10" db="EMBL/GenBank/DDBJ databases">
        <title>Genomic Encyclopedia of Archaeal and Bacterial Type Strains, Phase II (KMG-II): from individual species to whole genera.</title>
        <authorList>
            <person name="Goeker M."/>
        </authorList>
    </citation>
    <scope>NUCLEOTIDE SEQUENCE [LARGE SCALE GENOMIC DNA]</scope>
    <source>
        <strain evidence="2 3">DSM 23424</strain>
    </source>
</reference>
<dbReference type="AlphaFoldDB" id="A0A3L9YKI0"/>
<sequence>MKTLRLLFVALLAFNFFITSCSKADDFGHDDGIQMGDDDPGDNSGNLEQNFGSTISRDFFGQVVDENGDGLQGATVKIGAQNVATDENGIFFIENASVKERFAYLKVSKQGYVSGGRAVHPTDGTNRVKIMLLTADVTATVSSGTPETVSLGNGTSVNLPGAYIDENGNPYNGTVKVILNYLDPAASSIFDVMPGMLFAEDENGDEAYLETYGMISVELRDLGGNELNIDPNNPAELKFPLDANLMGVAPSTIPLWSFNEDKGYWIEDGTAQLQGNMYVGEVTHFSFWNCDAPFPVVDFCTTVLDNNGNPLSNTVVLISTPTTPYSSTGITDQNGQVCGKVASGVVMTIEVKDLCGNPVFSTSMGPFAAATTYGPIIVPPGSSTSEQVIGNFNECTNVPVTNGYVILEYGGSTFFENVTSGTFNVNLISCPASNVFTVEAVDTSNLQSSGIVNYTFTSPVTNLGTITACNAVTEYIEYTIAGNPQKVFVSNINVEQYGTGFSVYSQVGGDFFYLGSSDATLGTYTHGYAGPMEMNLQEVLDIDTGLPVNITFQLNAYGPVGGYVDLTFSGTYTDYSTNTLETVSGSLHVIRDF</sequence>
<dbReference type="PROSITE" id="PS51257">
    <property type="entry name" value="PROKAR_LIPOPROTEIN"/>
    <property type="match status" value="1"/>
</dbReference>
<organism evidence="2 3">
    <name type="scientific">Ulvibacter antarcticus</name>
    <dbReference type="NCBI Taxonomy" id="442714"/>
    <lineage>
        <taxon>Bacteria</taxon>
        <taxon>Pseudomonadati</taxon>
        <taxon>Bacteroidota</taxon>
        <taxon>Flavobacteriia</taxon>
        <taxon>Flavobacteriales</taxon>
        <taxon>Flavobacteriaceae</taxon>
        <taxon>Ulvibacter</taxon>
    </lineage>
</organism>
<dbReference type="RefSeq" id="WP_121907581.1">
    <property type="nucleotide sequence ID" value="NZ_REFC01000013.1"/>
</dbReference>
<evidence type="ECO:0000256" key="1">
    <source>
        <dbReference type="SAM" id="SignalP"/>
    </source>
</evidence>
<protein>
    <recommendedName>
        <fullName evidence="4">SdrD B-like protein</fullName>
    </recommendedName>
</protein>
<dbReference type="Gene3D" id="2.60.40.1120">
    <property type="entry name" value="Carboxypeptidase-like, regulatory domain"/>
    <property type="match status" value="1"/>
</dbReference>
<accession>A0A3L9YKI0</accession>
<evidence type="ECO:0000313" key="2">
    <source>
        <dbReference type="EMBL" id="RMA58635.1"/>
    </source>
</evidence>
<dbReference type="EMBL" id="REFC01000013">
    <property type="protein sequence ID" value="RMA58635.1"/>
    <property type="molecule type" value="Genomic_DNA"/>
</dbReference>
<name>A0A3L9YKI0_9FLAO</name>
<keyword evidence="1" id="KW-0732">Signal</keyword>
<proteinExistence type="predicted"/>
<evidence type="ECO:0008006" key="4">
    <source>
        <dbReference type="Google" id="ProtNLM"/>
    </source>
</evidence>
<keyword evidence="3" id="KW-1185">Reference proteome</keyword>
<dbReference type="OrthoDB" id="973965at2"/>
<evidence type="ECO:0000313" key="3">
    <source>
        <dbReference type="Proteomes" id="UP000271339"/>
    </source>
</evidence>